<evidence type="ECO:0000256" key="14">
    <source>
        <dbReference type="PIRSR" id="PIRSR602403-1"/>
    </source>
</evidence>
<dbReference type="InterPro" id="IPR001128">
    <property type="entry name" value="Cyt_P450"/>
</dbReference>
<dbReference type="GO" id="GO:0004497">
    <property type="term" value="F:monooxygenase activity"/>
    <property type="evidence" value="ECO:0007669"/>
    <property type="project" value="UniProtKB-KW"/>
</dbReference>
<keyword evidence="6 14" id="KW-0349">Heme</keyword>
<dbReference type="Pfam" id="PF00067">
    <property type="entry name" value="p450"/>
    <property type="match status" value="1"/>
</dbReference>
<evidence type="ECO:0000313" key="16">
    <source>
        <dbReference type="EMBL" id="CAD7637781.1"/>
    </source>
</evidence>
<keyword evidence="17" id="KW-1185">Reference proteome</keyword>
<comment type="cofactor">
    <cofactor evidence="1 14">
        <name>heme</name>
        <dbReference type="ChEBI" id="CHEBI:30413"/>
    </cofactor>
</comment>
<dbReference type="EMBL" id="CAJPIZ010020082">
    <property type="protein sequence ID" value="CAG2117165.1"/>
    <property type="molecule type" value="Genomic_DNA"/>
</dbReference>
<accession>A0A7R9L9Y4</accession>
<evidence type="ECO:0000256" key="4">
    <source>
        <dbReference type="ARBA" id="ARBA00004406"/>
    </source>
</evidence>
<evidence type="ECO:0000256" key="13">
    <source>
        <dbReference type="ARBA" id="ARBA00023136"/>
    </source>
</evidence>
<dbReference type="InterPro" id="IPR002403">
    <property type="entry name" value="Cyt_P450_E_grp-IV"/>
</dbReference>
<evidence type="ECO:0000256" key="15">
    <source>
        <dbReference type="RuleBase" id="RU000461"/>
    </source>
</evidence>
<evidence type="ECO:0000256" key="7">
    <source>
        <dbReference type="ARBA" id="ARBA00022723"/>
    </source>
</evidence>
<dbReference type="OrthoDB" id="3945418at2759"/>
<dbReference type="InterPro" id="IPR050476">
    <property type="entry name" value="Insect_CytP450_Detox"/>
</dbReference>
<dbReference type="GO" id="GO:0020037">
    <property type="term" value="F:heme binding"/>
    <property type="evidence" value="ECO:0007669"/>
    <property type="project" value="InterPro"/>
</dbReference>
<evidence type="ECO:0000256" key="6">
    <source>
        <dbReference type="ARBA" id="ARBA00022617"/>
    </source>
</evidence>
<comment type="subcellular location">
    <subcellularLocation>
        <location evidence="4">Endoplasmic reticulum membrane</location>
        <topology evidence="4">Peripheral membrane protein</topology>
    </subcellularLocation>
    <subcellularLocation>
        <location evidence="3">Microsome membrane</location>
        <topology evidence="3">Peripheral membrane protein</topology>
    </subcellularLocation>
</comment>
<dbReference type="GO" id="GO:0016705">
    <property type="term" value="F:oxidoreductase activity, acting on paired donors, with incorporation or reduction of molecular oxygen"/>
    <property type="evidence" value="ECO:0007669"/>
    <property type="project" value="InterPro"/>
</dbReference>
<dbReference type="EMBL" id="OC874657">
    <property type="protein sequence ID" value="CAD7637781.1"/>
    <property type="molecule type" value="Genomic_DNA"/>
</dbReference>
<keyword evidence="9" id="KW-0492">Microsome</keyword>
<evidence type="ECO:0000256" key="5">
    <source>
        <dbReference type="ARBA" id="ARBA00010617"/>
    </source>
</evidence>
<evidence type="ECO:0000256" key="3">
    <source>
        <dbReference type="ARBA" id="ARBA00004174"/>
    </source>
</evidence>
<feature type="binding site" description="axial binding residue" evidence="14">
    <location>
        <position position="180"/>
    </location>
    <ligand>
        <name>heme</name>
        <dbReference type="ChEBI" id="CHEBI:30413"/>
    </ligand>
    <ligandPart>
        <name>Fe</name>
        <dbReference type="ChEBI" id="CHEBI:18248"/>
    </ligandPart>
</feature>
<dbReference type="GO" id="GO:0005506">
    <property type="term" value="F:iron ion binding"/>
    <property type="evidence" value="ECO:0007669"/>
    <property type="project" value="InterPro"/>
</dbReference>
<dbReference type="PROSITE" id="PS00086">
    <property type="entry name" value="CYTOCHROME_P450"/>
    <property type="match status" value="1"/>
</dbReference>
<evidence type="ECO:0000256" key="1">
    <source>
        <dbReference type="ARBA" id="ARBA00001971"/>
    </source>
</evidence>
<evidence type="ECO:0000256" key="10">
    <source>
        <dbReference type="ARBA" id="ARBA00023002"/>
    </source>
</evidence>
<proteinExistence type="inferred from homology"/>
<evidence type="ECO:0000256" key="11">
    <source>
        <dbReference type="ARBA" id="ARBA00023004"/>
    </source>
</evidence>
<keyword evidence="11 14" id="KW-0408">Iron</keyword>
<dbReference type="Proteomes" id="UP000759131">
    <property type="component" value="Unassembled WGS sequence"/>
</dbReference>
<dbReference type="SUPFAM" id="SSF48264">
    <property type="entry name" value="Cytochrome P450"/>
    <property type="match status" value="2"/>
</dbReference>
<dbReference type="PRINTS" id="PR00385">
    <property type="entry name" value="P450"/>
</dbReference>
<evidence type="ECO:0008006" key="18">
    <source>
        <dbReference type="Google" id="ProtNLM"/>
    </source>
</evidence>
<keyword evidence="13" id="KW-0472">Membrane</keyword>
<dbReference type="Gene3D" id="1.10.630.10">
    <property type="entry name" value="Cytochrome P450"/>
    <property type="match status" value="2"/>
</dbReference>
<dbReference type="GO" id="GO:0005789">
    <property type="term" value="C:endoplasmic reticulum membrane"/>
    <property type="evidence" value="ECO:0007669"/>
    <property type="project" value="UniProtKB-SubCell"/>
</dbReference>
<sequence length="401" mass="45632">MDIVLRHKLDETSAESKTSDANYITENEILANSWVFFNSGCKIISSTLSFATYELARNQRIQQTLYEEIAAAVAPDGHIGMDALNKLPFLEAVVSESLRLHTVSIRIRRIADRDYRLGDTGITIEKGHTVDIPVHAMHHYEPYYPNYQQFDPGRFLNKNDHSNGTKPYAYIPFSDGNRVCLAKRYALLEIKTTLAKLVRRYRFYTTDNTDIPVRLVSSLFHYSPQLMYSEAARRKIPRPAFPEKAGSPCDYDETCELWECGGYQIAKGKRGYCLDPKREDCLPNNKKCVDDEECCSTKCEITFSTYKTCTNYFTRNHNYWAKRGVNGPKPVPGFGNTLSPFLTEPVVLEKQWVQKYGKVYGIYEANKPILTVADAALIKAIVATDSHVFRDNVTDPILQAP</sequence>
<gene>
    <name evidence="16" type="ORF">OSB1V03_LOCUS17119</name>
</gene>
<evidence type="ECO:0000313" key="17">
    <source>
        <dbReference type="Proteomes" id="UP000759131"/>
    </source>
</evidence>
<dbReference type="InterPro" id="IPR017972">
    <property type="entry name" value="Cyt_P450_CS"/>
</dbReference>
<evidence type="ECO:0000256" key="8">
    <source>
        <dbReference type="ARBA" id="ARBA00022824"/>
    </source>
</evidence>
<feature type="non-terminal residue" evidence="16">
    <location>
        <position position="1"/>
    </location>
</feature>
<name>A0A7R9L9Y4_9ACAR</name>
<evidence type="ECO:0000256" key="12">
    <source>
        <dbReference type="ARBA" id="ARBA00023033"/>
    </source>
</evidence>
<keyword evidence="7 14" id="KW-0479">Metal-binding</keyword>
<protein>
    <recommendedName>
        <fullName evidence="18">Cytochrome P450</fullName>
    </recommendedName>
</protein>
<comment type="similarity">
    <text evidence="5 15">Belongs to the cytochrome P450 family.</text>
</comment>
<organism evidence="16">
    <name type="scientific">Medioppia subpectinata</name>
    <dbReference type="NCBI Taxonomy" id="1979941"/>
    <lineage>
        <taxon>Eukaryota</taxon>
        <taxon>Metazoa</taxon>
        <taxon>Ecdysozoa</taxon>
        <taxon>Arthropoda</taxon>
        <taxon>Chelicerata</taxon>
        <taxon>Arachnida</taxon>
        <taxon>Acari</taxon>
        <taxon>Acariformes</taxon>
        <taxon>Sarcoptiformes</taxon>
        <taxon>Oribatida</taxon>
        <taxon>Brachypylina</taxon>
        <taxon>Oppioidea</taxon>
        <taxon>Oppiidae</taxon>
        <taxon>Medioppia</taxon>
    </lineage>
</organism>
<evidence type="ECO:0000256" key="2">
    <source>
        <dbReference type="ARBA" id="ARBA00003690"/>
    </source>
</evidence>
<dbReference type="PRINTS" id="PR00465">
    <property type="entry name" value="EP450IV"/>
</dbReference>
<comment type="function">
    <text evidence="2">May be involved in the metabolism of insect hormones and in the breakdown of synthetic insecticides.</text>
</comment>
<dbReference type="AlphaFoldDB" id="A0A7R9L9Y4"/>
<keyword evidence="8" id="KW-0256">Endoplasmic reticulum</keyword>
<dbReference type="PANTHER" id="PTHR24292">
    <property type="entry name" value="CYTOCHROME P450"/>
    <property type="match status" value="1"/>
</dbReference>
<keyword evidence="12 15" id="KW-0503">Monooxygenase</keyword>
<keyword evidence="10 15" id="KW-0560">Oxidoreductase</keyword>
<evidence type="ECO:0000256" key="9">
    <source>
        <dbReference type="ARBA" id="ARBA00022848"/>
    </source>
</evidence>
<dbReference type="InterPro" id="IPR036396">
    <property type="entry name" value="Cyt_P450_sf"/>
</dbReference>
<dbReference type="PANTHER" id="PTHR24292:SF102">
    <property type="entry name" value="CYTOCHROME P450 FAMILY-RELATED"/>
    <property type="match status" value="1"/>
</dbReference>
<reference evidence="16" key="1">
    <citation type="submission" date="2020-11" db="EMBL/GenBank/DDBJ databases">
        <authorList>
            <person name="Tran Van P."/>
        </authorList>
    </citation>
    <scope>NUCLEOTIDE SEQUENCE</scope>
</reference>